<dbReference type="Proteomes" id="UP000198793">
    <property type="component" value="Unassembled WGS sequence"/>
</dbReference>
<name>A0A1H0GX01_9HYPH</name>
<dbReference type="EC" id="2.4.1.182" evidence="3"/>
<protein>
    <recommendedName>
        <fullName evidence="4">Lipid-A-disaccharide synthase</fullName>
        <ecNumber evidence="3">2.4.1.182</ecNumber>
    </recommendedName>
</protein>
<evidence type="ECO:0000256" key="9">
    <source>
        <dbReference type="ARBA" id="ARBA00023098"/>
    </source>
</evidence>
<evidence type="ECO:0000256" key="5">
    <source>
        <dbReference type="ARBA" id="ARBA00022516"/>
    </source>
</evidence>
<gene>
    <name evidence="11" type="ORF">SAMN05192530_103394</name>
</gene>
<evidence type="ECO:0000313" key="11">
    <source>
        <dbReference type="EMBL" id="SDO11415.1"/>
    </source>
</evidence>
<proteinExistence type="inferred from homology"/>
<dbReference type="GO" id="GO:0005543">
    <property type="term" value="F:phospholipid binding"/>
    <property type="evidence" value="ECO:0007669"/>
    <property type="project" value="TreeGrafter"/>
</dbReference>
<dbReference type="GO" id="GO:0016020">
    <property type="term" value="C:membrane"/>
    <property type="evidence" value="ECO:0007669"/>
    <property type="project" value="GOC"/>
</dbReference>
<reference evidence="11 12" key="1">
    <citation type="submission" date="2016-10" db="EMBL/GenBank/DDBJ databases">
        <authorList>
            <person name="de Groot N.N."/>
        </authorList>
    </citation>
    <scope>NUCLEOTIDE SEQUENCE [LARGE SCALE GENOMIC DNA]</scope>
    <source>
        <strain evidence="12">L7-484,KACC 16230,DSM 25025</strain>
    </source>
</reference>
<keyword evidence="7" id="KW-0328">Glycosyltransferase</keyword>
<organism evidence="11 12">
    <name type="scientific">Aureimonas jatrophae</name>
    <dbReference type="NCBI Taxonomy" id="1166073"/>
    <lineage>
        <taxon>Bacteria</taxon>
        <taxon>Pseudomonadati</taxon>
        <taxon>Pseudomonadota</taxon>
        <taxon>Alphaproteobacteria</taxon>
        <taxon>Hyphomicrobiales</taxon>
        <taxon>Aurantimonadaceae</taxon>
        <taxon>Aureimonas</taxon>
    </lineage>
</organism>
<dbReference type="InterPro" id="IPR003835">
    <property type="entry name" value="Glyco_trans_19"/>
</dbReference>
<dbReference type="SUPFAM" id="SSF53756">
    <property type="entry name" value="UDP-Glycosyltransferase/glycogen phosphorylase"/>
    <property type="match status" value="1"/>
</dbReference>
<dbReference type="GO" id="GO:0009245">
    <property type="term" value="P:lipid A biosynthetic process"/>
    <property type="evidence" value="ECO:0007669"/>
    <property type="project" value="UniProtKB-KW"/>
</dbReference>
<dbReference type="AlphaFoldDB" id="A0A1H0GX01"/>
<dbReference type="EMBL" id="FNIT01000003">
    <property type="protein sequence ID" value="SDO11415.1"/>
    <property type="molecule type" value="Genomic_DNA"/>
</dbReference>
<evidence type="ECO:0000256" key="7">
    <source>
        <dbReference type="ARBA" id="ARBA00022676"/>
    </source>
</evidence>
<keyword evidence="5" id="KW-0444">Lipid biosynthesis</keyword>
<dbReference type="PANTHER" id="PTHR30372">
    <property type="entry name" value="LIPID-A-DISACCHARIDE SYNTHASE"/>
    <property type="match status" value="1"/>
</dbReference>
<evidence type="ECO:0000256" key="1">
    <source>
        <dbReference type="ARBA" id="ARBA00002056"/>
    </source>
</evidence>
<accession>A0A1H0GX01</accession>
<evidence type="ECO:0000256" key="3">
    <source>
        <dbReference type="ARBA" id="ARBA00012687"/>
    </source>
</evidence>
<dbReference type="Pfam" id="PF02684">
    <property type="entry name" value="LpxB"/>
    <property type="match status" value="1"/>
</dbReference>
<keyword evidence="12" id="KW-1185">Reference proteome</keyword>
<evidence type="ECO:0000313" key="12">
    <source>
        <dbReference type="Proteomes" id="UP000198793"/>
    </source>
</evidence>
<keyword evidence="6" id="KW-0441">Lipid A biosynthesis</keyword>
<evidence type="ECO:0000256" key="2">
    <source>
        <dbReference type="ARBA" id="ARBA00007868"/>
    </source>
</evidence>
<evidence type="ECO:0000256" key="10">
    <source>
        <dbReference type="ARBA" id="ARBA00048975"/>
    </source>
</evidence>
<comment type="similarity">
    <text evidence="2">Belongs to the LpxB family.</text>
</comment>
<keyword evidence="9" id="KW-0443">Lipid metabolism</keyword>
<comment type="function">
    <text evidence="1">Condensation of UDP-2,3-diacylglucosamine and 2,3-diacylglucosamine-1-phosphate to form lipid A disaccharide, a precursor of lipid A, a phosphorylated glycolipid that anchors the lipopolysaccharide to the outer membrane of the cell.</text>
</comment>
<comment type="catalytic activity">
    <reaction evidence="10">
        <text>a lipid X + a UDP-2-N,3-O-bis[(3R)-3-hydroxyacyl]-alpha-D-glucosamine = a lipid A disaccharide + UDP + H(+)</text>
        <dbReference type="Rhea" id="RHEA:67828"/>
        <dbReference type="ChEBI" id="CHEBI:15378"/>
        <dbReference type="ChEBI" id="CHEBI:58223"/>
        <dbReference type="ChEBI" id="CHEBI:137748"/>
        <dbReference type="ChEBI" id="CHEBI:176338"/>
        <dbReference type="ChEBI" id="CHEBI:176343"/>
        <dbReference type="EC" id="2.4.1.182"/>
    </reaction>
</comment>
<evidence type="ECO:0000256" key="4">
    <source>
        <dbReference type="ARBA" id="ARBA00020902"/>
    </source>
</evidence>
<evidence type="ECO:0000256" key="6">
    <source>
        <dbReference type="ARBA" id="ARBA00022556"/>
    </source>
</evidence>
<evidence type="ECO:0000256" key="8">
    <source>
        <dbReference type="ARBA" id="ARBA00022679"/>
    </source>
</evidence>
<dbReference type="STRING" id="1166073.SAMN05192530_103394"/>
<dbReference type="GO" id="GO:0008915">
    <property type="term" value="F:lipid-A-disaccharide synthase activity"/>
    <property type="evidence" value="ECO:0007669"/>
    <property type="project" value="UniProtKB-EC"/>
</dbReference>
<sequence length="354" mass="38890">MGAQGLSSLFPIEELSIVGLGAILARFPQLLARLHQTVQFLLKERPDVIVTIDSFTFTNRVALRVKKAWPTARIVNVVPPAVWAYRPHRATKLARAVEHSVSLFPFEPEVLASHGGPPATYVGHPLLSHPHLQPILERDALAGMRSPHSPPRLVVLPGSRRSEVSRLMKDFGRTAEILRKMHPAIEISLPTLPRVRSNVERELESWAVRPNLVTSESGKWDAFAQADAALAASGTVSLELALAGVPMVLAYRLDPIGYMMRHLVTGWTAALPNFAAGHPLVPEHFHELIRPETLARRLSRLISDTPERAAQQAGFVEIRRRMNVARPPAEATADIILSVATQKRGAATTPLTTV</sequence>
<dbReference type="PANTHER" id="PTHR30372:SF4">
    <property type="entry name" value="LIPID-A-DISACCHARIDE SYNTHASE, MITOCHONDRIAL-RELATED"/>
    <property type="match status" value="1"/>
</dbReference>
<keyword evidence="8" id="KW-0808">Transferase</keyword>